<dbReference type="Gene3D" id="1.10.10.60">
    <property type="entry name" value="Homeodomain-like"/>
    <property type="match status" value="1"/>
</dbReference>
<dbReference type="InterPro" id="IPR046955">
    <property type="entry name" value="PHR1-like"/>
</dbReference>
<name>A0A830DH92_9LAMI</name>
<dbReference type="GO" id="GO:0003677">
    <property type="term" value="F:DNA binding"/>
    <property type="evidence" value="ECO:0007669"/>
    <property type="project" value="InterPro"/>
</dbReference>
<dbReference type="NCBIfam" id="TIGR01557">
    <property type="entry name" value="myb_SHAQKYF"/>
    <property type="match status" value="1"/>
</dbReference>
<dbReference type="InterPro" id="IPR001005">
    <property type="entry name" value="SANT/Myb"/>
</dbReference>
<keyword evidence="3" id="KW-0804">Transcription</keyword>
<dbReference type="PROSITE" id="PS51294">
    <property type="entry name" value="HTH_MYB"/>
    <property type="match status" value="1"/>
</dbReference>
<dbReference type="InterPro" id="IPR017930">
    <property type="entry name" value="Myb_dom"/>
</dbReference>
<organism evidence="6 7">
    <name type="scientific">Phtheirospermum japonicum</name>
    <dbReference type="NCBI Taxonomy" id="374723"/>
    <lineage>
        <taxon>Eukaryota</taxon>
        <taxon>Viridiplantae</taxon>
        <taxon>Streptophyta</taxon>
        <taxon>Embryophyta</taxon>
        <taxon>Tracheophyta</taxon>
        <taxon>Spermatophyta</taxon>
        <taxon>Magnoliopsida</taxon>
        <taxon>eudicotyledons</taxon>
        <taxon>Gunneridae</taxon>
        <taxon>Pentapetalae</taxon>
        <taxon>asterids</taxon>
        <taxon>lamiids</taxon>
        <taxon>Lamiales</taxon>
        <taxon>Orobanchaceae</taxon>
        <taxon>Orobanchaceae incertae sedis</taxon>
        <taxon>Phtheirospermum</taxon>
    </lineage>
</organism>
<dbReference type="AlphaFoldDB" id="A0A830DH92"/>
<evidence type="ECO:0000313" key="6">
    <source>
        <dbReference type="EMBL" id="GFQ05442.1"/>
    </source>
</evidence>
<keyword evidence="7" id="KW-1185">Reference proteome</keyword>
<dbReference type="InterPro" id="IPR009057">
    <property type="entry name" value="Homeodomain-like_sf"/>
</dbReference>
<dbReference type="SUPFAM" id="SSF46689">
    <property type="entry name" value="Homeodomain-like"/>
    <property type="match status" value="1"/>
</dbReference>
<evidence type="ECO:0000313" key="7">
    <source>
        <dbReference type="Proteomes" id="UP000653305"/>
    </source>
</evidence>
<keyword evidence="4" id="KW-0539">Nucleus</keyword>
<comment type="caution">
    <text evidence="6">The sequence shown here is derived from an EMBL/GenBank/DDBJ whole genome shotgun (WGS) entry which is preliminary data.</text>
</comment>
<comment type="subcellular location">
    <subcellularLocation>
        <location evidence="1">Nucleus</location>
    </subcellularLocation>
</comment>
<proteinExistence type="predicted"/>
<accession>A0A830DH92</accession>
<dbReference type="InterPro" id="IPR006447">
    <property type="entry name" value="Myb_dom_plants"/>
</dbReference>
<dbReference type="PANTHER" id="PTHR31314">
    <property type="entry name" value="MYB FAMILY TRANSCRIPTION FACTOR PHL7-LIKE"/>
    <property type="match status" value="1"/>
</dbReference>
<dbReference type="Proteomes" id="UP000653305">
    <property type="component" value="Unassembled WGS sequence"/>
</dbReference>
<protein>
    <submittedName>
        <fullName evidence="6">Myb family transcription factor apl</fullName>
    </submittedName>
</protein>
<dbReference type="EMBL" id="BMAC01001068">
    <property type="protein sequence ID" value="GFQ05442.1"/>
    <property type="molecule type" value="Genomic_DNA"/>
</dbReference>
<keyword evidence="2" id="KW-0805">Transcription regulation</keyword>
<evidence type="ECO:0000259" key="5">
    <source>
        <dbReference type="PROSITE" id="PS51294"/>
    </source>
</evidence>
<evidence type="ECO:0000256" key="2">
    <source>
        <dbReference type="ARBA" id="ARBA00023015"/>
    </source>
</evidence>
<dbReference type="PANTHER" id="PTHR31314:SF7">
    <property type="entry name" value="MYB FAMILY TRANSCRIPTION FACTOR PHL5"/>
    <property type="match status" value="1"/>
</dbReference>
<dbReference type="FunFam" id="1.10.10.60:FF:000007">
    <property type="entry name" value="Two-component response regulator"/>
    <property type="match status" value="1"/>
</dbReference>
<evidence type="ECO:0000256" key="1">
    <source>
        <dbReference type="ARBA" id="ARBA00004123"/>
    </source>
</evidence>
<evidence type="ECO:0000256" key="3">
    <source>
        <dbReference type="ARBA" id="ARBA00023163"/>
    </source>
</evidence>
<dbReference type="OrthoDB" id="551907at2759"/>
<dbReference type="GO" id="GO:0003700">
    <property type="term" value="F:DNA-binding transcription factor activity"/>
    <property type="evidence" value="ECO:0007669"/>
    <property type="project" value="InterPro"/>
</dbReference>
<gene>
    <name evidence="6" type="ORF">PHJA_002688300</name>
</gene>
<feature type="domain" description="HTH myb-type" evidence="5">
    <location>
        <begin position="46"/>
        <end position="100"/>
    </location>
</feature>
<evidence type="ECO:0000256" key="4">
    <source>
        <dbReference type="ARBA" id="ARBA00023242"/>
    </source>
</evidence>
<reference evidence="6" key="1">
    <citation type="submission" date="2020-07" db="EMBL/GenBank/DDBJ databases">
        <title>Ethylene signaling mediates host invasion by parasitic plants.</title>
        <authorList>
            <person name="Yoshida S."/>
        </authorList>
    </citation>
    <scope>NUCLEOTIDE SEQUENCE</scope>
    <source>
        <strain evidence="6">Okayama</strain>
    </source>
</reference>
<dbReference type="GO" id="GO:0005634">
    <property type="term" value="C:nucleus"/>
    <property type="evidence" value="ECO:0007669"/>
    <property type="project" value="UniProtKB-SubCell"/>
</dbReference>
<dbReference type="Pfam" id="PF00249">
    <property type="entry name" value="Myb_DNA-binding"/>
    <property type="match status" value="1"/>
</dbReference>
<sequence>MIFITQVSQNLCAPNIAHSNQFGRPLGYISTTFPSNNNSASSASVSSNKTRIRWTQDLHDRFVECVNRLGGPDKATPKAILKLMDTEGLTIFHVKSHLQV</sequence>